<evidence type="ECO:0000313" key="1">
    <source>
        <dbReference type="EMBL" id="QCD96689.1"/>
    </source>
</evidence>
<dbReference type="Proteomes" id="UP000501690">
    <property type="component" value="Linkage Group LG6"/>
</dbReference>
<protein>
    <submittedName>
        <fullName evidence="1">Uncharacterized protein</fullName>
    </submittedName>
</protein>
<accession>A0A4D6M5N3</accession>
<gene>
    <name evidence="1" type="ORF">DEO72_LG6g1397</name>
</gene>
<name>A0A4D6M5N3_VIGUN</name>
<evidence type="ECO:0000313" key="2">
    <source>
        <dbReference type="Proteomes" id="UP000501690"/>
    </source>
</evidence>
<reference evidence="1 2" key="1">
    <citation type="submission" date="2019-04" db="EMBL/GenBank/DDBJ databases">
        <title>An improved genome assembly and genetic linkage map for asparagus bean, Vigna unguiculata ssp. sesquipedialis.</title>
        <authorList>
            <person name="Xia Q."/>
            <person name="Zhang R."/>
            <person name="Dong Y."/>
        </authorList>
    </citation>
    <scope>NUCLEOTIDE SEQUENCE [LARGE SCALE GENOMIC DNA]</scope>
    <source>
        <tissue evidence="1">Leaf</tissue>
    </source>
</reference>
<dbReference type="AlphaFoldDB" id="A0A4D6M5N3"/>
<keyword evidence="2" id="KW-1185">Reference proteome</keyword>
<organism evidence="1 2">
    <name type="scientific">Vigna unguiculata</name>
    <name type="common">Cowpea</name>
    <dbReference type="NCBI Taxonomy" id="3917"/>
    <lineage>
        <taxon>Eukaryota</taxon>
        <taxon>Viridiplantae</taxon>
        <taxon>Streptophyta</taxon>
        <taxon>Embryophyta</taxon>
        <taxon>Tracheophyta</taxon>
        <taxon>Spermatophyta</taxon>
        <taxon>Magnoliopsida</taxon>
        <taxon>eudicotyledons</taxon>
        <taxon>Gunneridae</taxon>
        <taxon>Pentapetalae</taxon>
        <taxon>rosids</taxon>
        <taxon>fabids</taxon>
        <taxon>Fabales</taxon>
        <taxon>Fabaceae</taxon>
        <taxon>Papilionoideae</taxon>
        <taxon>50 kb inversion clade</taxon>
        <taxon>NPAAA clade</taxon>
        <taxon>indigoferoid/millettioid clade</taxon>
        <taxon>Phaseoleae</taxon>
        <taxon>Vigna</taxon>
    </lineage>
</organism>
<proteinExistence type="predicted"/>
<dbReference type="EMBL" id="CP039350">
    <property type="protein sequence ID" value="QCD96689.1"/>
    <property type="molecule type" value="Genomic_DNA"/>
</dbReference>
<sequence>MWVTRVCWLRNSRRRVADYVRIWELHLALRCVIRSMVSARALSVVADRTGMRFPNIPYYTWWWPCGGKVTSLPRGVSMYMVVVM</sequence>